<gene>
    <name evidence="15" type="ORF">CMV_023225</name>
</gene>
<feature type="domain" description="Disease resistance R13L4/SHOC-2-like LRR" evidence="14">
    <location>
        <begin position="66"/>
        <end position="194"/>
    </location>
</feature>
<dbReference type="Pfam" id="PF00560">
    <property type="entry name" value="LRR_1"/>
    <property type="match status" value="2"/>
</dbReference>
<keyword evidence="9" id="KW-0472">Membrane</keyword>
<evidence type="ECO:0000256" key="10">
    <source>
        <dbReference type="ARBA" id="ARBA00023170"/>
    </source>
</evidence>
<evidence type="ECO:0000256" key="9">
    <source>
        <dbReference type="ARBA" id="ARBA00023136"/>
    </source>
</evidence>
<dbReference type="SUPFAM" id="SSF52058">
    <property type="entry name" value="L domain-like"/>
    <property type="match status" value="2"/>
</dbReference>
<dbReference type="InterPro" id="IPR046956">
    <property type="entry name" value="RLP23-like"/>
</dbReference>
<comment type="similarity">
    <text evidence="2">Belongs to the RLP family.</text>
</comment>
<evidence type="ECO:0000259" key="14">
    <source>
        <dbReference type="Pfam" id="PF23598"/>
    </source>
</evidence>
<dbReference type="SUPFAM" id="SSF52047">
    <property type="entry name" value="RNI-like"/>
    <property type="match status" value="1"/>
</dbReference>
<feature type="domain" description="Disease resistance R13L4/SHOC-2-like LRR" evidence="14">
    <location>
        <begin position="278"/>
        <end position="460"/>
    </location>
</feature>
<comment type="caution">
    <text evidence="15">The sequence shown here is derived from an EMBL/GenBank/DDBJ whole genome shotgun (WGS) entry which is preliminary data.</text>
</comment>
<evidence type="ECO:0000256" key="1">
    <source>
        <dbReference type="ARBA" id="ARBA00004251"/>
    </source>
</evidence>
<dbReference type="FunFam" id="3.80.10.10:FF:000095">
    <property type="entry name" value="LRR receptor-like serine/threonine-protein kinase GSO1"/>
    <property type="match status" value="1"/>
</dbReference>
<dbReference type="PANTHER" id="PTHR48061">
    <property type="entry name" value="LEUCINE-RICH REPEAT RECEPTOR PROTEIN KINASE EMS1-LIKE-RELATED"/>
    <property type="match status" value="1"/>
</dbReference>
<evidence type="ECO:0000256" key="4">
    <source>
        <dbReference type="ARBA" id="ARBA00022614"/>
    </source>
</evidence>
<proteinExistence type="inferred from homology"/>
<keyword evidence="6" id="KW-0732">Signal</keyword>
<feature type="domain" description="Leucine-rich repeat-containing N-terminal plant-type" evidence="13">
    <location>
        <begin position="8"/>
        <end position="57"/>
    </location>
</feature>
<name>A0A8J4QI27_9ROSI</name>
<keyword evidence="7" id="KW-0677">Repeat</keyword>
<dbReference type="AlphaFoldDB" id="A0A8J4QI27"/>
<dbReference type="PANTHER" id="PTHR48061:SF12">
    <property type="entry name" value="DISEASE RESISTANCE LIKE PROTEIN"/>
    <property type="match status" value="1"/>
</dbReference>
<keyword evidence="4" id="KW-0433">Leucine-rich repeat</keyword>
<protein>
    <recommendedName>
        <fullName evidence="17">Leucine-rich repeat-containing N-terminal plant-type domain-containing protein</fullName>
    </recommendedName>
</protein>
<keyword evidence="8" id="KW-1133">Transmembrane helix</keyword>
<evidence type="ECO:0000259" key="13">
    <source>
        <dbReference type="Pfam" id="PF08263"/>
    </source>
</evidence>
<evidence type="ECO:0000256" key="7">
    <source>
        <dbReference type="ARBA" id="ARBA00022737"/>
    </source>
</evidence>
<dbReference type="GO" id="GO:0005886">
    <property type="term" value="C:plasma membrane"/>
    <property type="evidence" value="ECO:0007669"/>
    <property type="project" value="UniProtKB-SubCell"/>
</dbReference>
<evidence type="ECO:0000313" key="16">
    <source>
        <dbReference type="Proteomes" id="UP000737018"/>
    </source>
</evidence>
<keyword evidence="3" id="KW-1003">Cell membrane</keyword>
<dbReference type="Pfam" id="PF23598">
    <property type="entry name" value="LRR_14"/>
    <property type="match status" value="2"/>
</dbReference>
<dbReference type="FunFam" id="3.80.10.10:FF:000383">
    <property type="entry name" value="Leucine-rich repeat receptor protein kinase EMS1"/>
    <property type="match status" value="1"/>
</dbReference>
<keyword evidence="10" id="KW-0675">Receptor</keyword>
<dbReference type="Proteomes" id="UP000737018">
    <property type="component" value="Unassembled WGS sequence"/>
</dbReference>
<dbReference type="Gene3D" id="3.80.10.10">
    <property type="entry name" value="Ribonuclease Inhibitor"/>
    <property type="match status" value="6"/>
</dbReference>
<evidence type="ECO:0000256" key="12">
    <source>
        <dbReference type="SAM" id="MobiDB-lite"/>
    </source>
</evidence>
<dbReference type="InterPro" id="IPR013210">
    <property type="entry name" value="LRR_N_plant-typ"/>
</dbReference>
<keyword evidence="16" id="KW-1185">Reference proteome</keyword>
<reference evidence="15" key="1">
    <citation type="submission" date="2020-03" db="EMBL/GenBank/DDBJ databases">
        <title>Castanea mollissima Vanexum genome sequencing.</title>
        <authorList>
            <person name="Staton M."/>
        </authorList>
    </citation>
    <scope>NUCLEOTIDE SEQUENCE</scope>
    <source>
        <tissue evidence="15">Leaf</tissue>
    </source>
</reference>
<evidence type="ECO:0008006" key="17">
    <source>
        <dbReference type="Google" id="ProtNLM"/>
    </source>
</evidence>
<evidence type="ECO:0000313" key="15">
    <source>
        <dbReference type="EMBL" id="KAF3951093.1"/>
    </source>
</evidence>
<keyword evidence="11" id="KW-0325">Glycoprotein</keyword>
<feature type="region of interest" description="Disordered" evidence="12">
    <location>
        <begin position="705"/>
        <end position="726"/>
    </location>
</feature>
<keyword evidence="5" id="KW-0812">Transmembrane</keyword>
<dbReference type="InterPro" id="IPR055414">
    <property type="entry name" value="LRR_R13L4/SHOC2-like"/>
</dbReference>
<dbReference type="PROSITE" id="PS51450">
    <property type="entry name" value="LRR"/>
    <property type="match status" value="1"/>
</dbReference>
<dbReference type="Pfam" id="PF08263">
    <property type="entry name" value="LRRNT_2"/>
    <property type="match status" value="1"/>
</dbReference>
<sequence length="841" mass="94817">MQPLCRGHERSYLLQFKDSFIINKSASLEPWAYPKVASWTLEGNNNDCCSWDGVECDEFTGHVIGLDLNSSCLYGSINSTSSLFHLVHLQRLNLADNHFKLSQIPSTISNLSKLTYLDLSFSVFASQIPLEVSQLSQLSSLNLSRNSLEIKKPSLRGLVENLTSLEKLDLSGVKIISMVPTILANLSSLTSLRFRNCGFYGEFPVGIFKLPNLRVLDVRYNDGLTGHLPDFQWSSNLEIMDLSVTSFSGKLPASIGNLRSLTTILIWDCNFSGFIPSTLGNLTRLNSLDLSHNTYEGHIPSSFGNLVQLSFLYLTNNEFLGPIPFVLANLTQLTALVLDHNKFAGQIPSSIFNLTNLEFLSLSHNYFSGIVEFDKFVKLKKLTTLDLSYNQVSFLEGEASANRTLQKFVTLGLSRCNLSKFPNFLANQNELELLNLQSNNIHGQVPEWVWNMSKESLKSFDLFDNFLTSLGQHPILLPWTNLAILDLSYNNIQGSLPIPSSSTLQYHASHNSFIGKISELICNLSSLQVLELSENNLSGPLPQCMHSFGDSLVLLDIRRNKFEGSIPQTWANGSKLMIIDFSQNKFQGWLPRSLSKCIALKALDLSNNQFNDTFPSWLGNLSNLKILILRSNKFYGPIKIHSVNYELQIVDLSYNSFTGMLPVELFQNSNSSRFDRAYHLSYIQNPDLSLELYVFTPECISRQKREREIDTQRKRERERDREPQRASEREISISEWLLHRLLRRIHQLNLHPIPLKTISSRSLFFTKHRPKNPRKGQLEQGKPEGSTIKCHGSHFSNAKRSKTCDPIVATAKNGIGDCLSGLLRQFLMATLDAADVSILAS</sequence>
<comment type="subcellular location">
    <subcellularLocation>
        <location evidence="1">Cell membrane</location>
        <topology evidence="1">Single-pass type I membrane protein</topology>
    </subcellularLocation>
</comment>
<evidence type="ECO:0000256" key="3">
    <source>
        <dbReference type="ARBA" id="ARBA00022475"/>
    </source>
</evidence>
<evidence type="ECO:0000256" key="6">
    <source>
        <dbReference type="ARBA" id="ARBA00022729"/>
    </source>
</evidence>
<evidence type="ECO:0000256" key="11">
    <source>
        <dbReference type="ARBA" id="ARBA00023180"/>
    </source>
</evidence>
<dbReference type="OrthoDB" id="676979at2759"/>
<dbReference type="Pfam" id="PF13855">
    <property type="entry name" value="LRR_8"/>
    <property type="match status" value="1"/>
</dbReference>
<evidence type="ECO:0000256" key="8">
    <source>
        <dbReference type="ARBA" id="ARBA00022989"/>
    </source>
</evidence>
<organism evidence="15 16">
    <name type="scientific">Castanea mollissima</name>
    <name type="common">Chinese chestnut</name>
    <dbReference type="NCBI Taxonomy" id="60419"/>
    <lineage>
        <taxon>Eukaryota</taxon>
        <taxon>Viridiplantae</taxon>
        <taxon>Streptophyta</taxon>
        <taxon>Embryophyta</taxon>
        <taxon>Tracheophyta</taxon>
        <taxon>Spermatophyta</taxon>
        <taxon>Magnoliopsida</taxon>
        <taxon>eudicotyledons</taxon>
        <taxon>Gunneridae</taxon>
        <taxon>Pentapetalae</taxon>
        <taxon>rosids</taxon>
        <taxon>fabids</taxon>
        <taxon>Fagales</taxon>
        <taxon>Fagaceae</taxon>
        <taxon>Castanea</taxon>
    </lineage>
</organism>
<dbReference type="SMART" id="SM00369">
    <property type="entry name" value="LRR_TYP"/>
    <property type="match status" value="6"/>
</dbReference>
<evidence type="ECO:0000256" key="5">
    <source>
        <dbReference type="ARBA" id="ARBA00022692"/>
    </source>
</evidence>
<dbReference type="InterPro" id="IPR032675">
    <property type="entry name" value="LRR_dom_sf"/>
</dbReference>
<dbReference type="InterPro" id="IPR001611">
    <property type="entry name" value="Leu-rich_rpt"/>
</dbReference>
<dbReference type="InterPro" id="IPR003591">
    <property type="entry name" value="Leu-rich_rpt_typical-subtyp"/>
</dbReference>
<accession>A0A8J4QI27</accession>
<dbReference type="EMBL" id="JRKL02005116">
    <property type="protein sequence ID" value="KAF3951093.1"/>
    <property type="molecule type" value="Genomic_DNA"/>
</dbReference>
<evidence type="ECO:0000256" key="2">
    <source>
        <dbReference type="ARBA" id="ARBA00009592"/>
    </source>
</evidence>